<accession>M4T2Z1</accession>
<gene>
    <name evidence="1" type="ORF">VPMG_00055</name>
</gene>
<reference evidence="1 2" key="1">
    <citation type="submission" date="2010-11" db="EMBL/GenBank/DDBJ databases">
        <title>The Genome Sequence of Vibrio phage VBP32.</title>
        <authorList>
            <consortium name="The Broad Institute Genome Sequencing Platform"/>
            <person name="Henn M.R."/>
            <person name="Wharam S."/>
            <person name="Gilg I."/>
            <person name="Martinez Martinez J."/>
            <person name="Wilson W."/>
            <person name="Levin J."/>
            <person name="Malboeuf C."/>
            <person name="Casali M."/>
            <person name="Russ C."/>
            <person name="Lennon N."/>
            <person name="Chapman S.B."/>
            <person name="Erlich R."/>
            <person name="Young S.K."/>
            <person name="Yandava C."/>
            <person name="Zeng Q."/>
            <person name="Fitzgerald M.F."/>
            <person name="Alvarado L."/>
            <person name="Anderson S."/>
            <person name="Berlin A."/>
            <person name="Chen Z."/>
            <person name="Freedman E."/>
            <person name="Gellesch M."/>
            <person name="Goldberg J."/>
            <person name="Green L."/>
            <person name="Griggs A."/>
            <person name="Gujja S."/>
            <person name="Heilman E."/>
            <person name="Heiman D."/>
            <person name="Hollinger A."/>
            <person name="Howarth C."/>
            <person name="Larson L."/>
            <person name="Mehta T."/>
            <person name="Neiman D."/>
            <person name="Pearson M."/>
            <person name="Roberts A."/>
            <person name="Ryan E."/>
            <person name="Saif S."/>
            <person name="Shea T."/>
            <person name="Shenoy N."/>
            <person name="Sisk P."/>
            <person name="Stolte C."/>
            <person name="Sykes S."/>
            <person name="White J."/>
            <person name="Haas B."/>
            <person name="Nusbaum C."/>
            <person name="Birren B."/>
        </authorList>
    </citation>
    <scope>NUCLEOTIDE SEQUENCE [LARGE SCALE GENOMIC DNA]</scope>
    <source>
        <strain evidence="1 2">VBP32</strain>
    </source>
</reference>
<dbReference type="RefSeq" id="YP_007676545.1">
    <property type="nucleotide sequence ID" value="NC_020868.1"/>
</dbReference>
<evidence type="ECO:0000313" key="2">
    <source>
        <dbReference type="Proteomes" id="UP000201725"/>
    </source>
</evidence>
<sequence length="95" mass="10836">MMPKPEIIIYELTGSPNGDTYLMVVDNYVVANGVSVEFMRSRMQRVINGEVGAKLKSLSIWILSNPRVTDMVELDRDTDFEALMKRFEVHKLIGD</sequence>
<dbReference type="Proteomes" id="UP000201725">
    <property type="component" value="Segment"/>
</dbReference>
<name>M4T2Z1_9CAUD</name>
<protein>
    <submittedName>
        <fullName evidence="1">Uncharacterized protein</fullName>
    </submittedName>
</protein>
<proteinExistence type="predicted"/>
<dbReference type="GeneID" id="15013188"/>
<organism evidence="1 2">
    <name type="scientific">Vibrio phage VBP32</name>
    <dbReference type="NCBI Taxonomy" id="754072"/>
    <lineage>
        <taxon>Viruses</taxon>
        <taxon>Duplodnaviria</taxon>
        <taxon>Heunggongvirae</taxon>
        <taxon>Uroviricota</taxon>
        <taxon>Caudoviricetes</taxon>
        <taxon>Schitoviridae</taxon>
        <taxon>Fuhrmanvirinae</taxon>
        <taxon>Stoningtonvirus</taxon>
        <taxon>Stoningtonvirus VBP47</taxon>
    </lineage>
</organism>
<dbReference type="KEGG" id="vg:15013188"/>
<dbReference type="EMBL" id="HQ634196">
    <property type="protein sequence ID" value="AGH57194.1"/>
    <property type="molecule type" value="Genomic_DNA"/>
</dbReference>
<evidence type="ECO:0000313" key="1">
    <source>
        <dbReference type="EMBL" id="AGH57194.1"/>
    </source>
</evidence>